<reference evidence="2" key="1">
    <citation type="journal article" date="2022" name="Front. Genet.">
        <title>Chromosome-Scale Assembly of the Dendrobium nobile Genome Provides Insights Into the Molecular Mechanism of the Biosynthesis of the Medicinal Active Ingredient of Dendrobium.</title>
        <authorList>
            <person name="Xu Q."/>
            <person name="Niu S.-C."/>
            <person name="Li K.-L."/>
            <person name="Zheng P.-J."/>
            <person name="Zhang X.-J."/>
            <person name="Jia Y."/>
            <person name="Liu Y."/>
            <person name="Niu Y.-X."/>
            <person name="Yu L.-H."/>
            <person name="Chen D.-F."/>
            <person name="Zhang G.-Q."/>
        </authorList>
    </citation>
    <scope>NUCLEOTIDE SEQUENCE</scope>
    <source>
        <tissue evidence="2">Leaf</tissue>
    </source>
</reference>
<sequence length="56" mass="6531">MRKCSFIHFINFEMDSNFERFPERKQYIVDSLVVAVIVDGTNAASFIMMPFVVLLL</sequence>
<gene>
    <name evidence="2" type="ORF">KFK09_024973</name>
</gene>
<evidence type="ECO:0000256" key="1">
    <source>
        <dbReference type="SAM" id="Phobius"/>
    </source>
</evidence>
<organism evidence="2 3">
    <name type="scientific">Dendrobium nobile</name>
    <name type="common">Orchid</name>
    <dbReference type="NCBI Taxonomy" id="94219"/>
    <lineage>
        <taxon>Eukaryota</taxon>
        <taxon>Viridiplantae</taxon>
        <taxon>Streptophyta</taxon>
        <taxon>Embryophyta</taxon>
        <taxon>Tracheophyta</taxon>
        <taxon>Spermatophyta</taxon>
        <taxon>Magnoliopsida</taxon>
        <taxon>Liliopsida</taxon>
        <taxon>Asparagales</taxon>
        <taxon>Orchidaceae</taxon>
        <taxon>Epidendroideae</taxon>
        <taxon>Malaxideae</taxon>
        <taxon>Dendrobiinae</taxon>
        <taxon>Dendrobium</taxon>
    </lineage>
</organism>
<feature type="transmembrane region" description="Helical" evidence="1">
    <location>
        <begin position="27"/>
        <end position="53"/>
    </location>
</feature>
<proteinExistence type="predicted"/>
<dbReference type="EMBL" id="JAGYWB010000017">
    <property type="protein sequence ID" value="KAI0494830.1"/>
    <property type="molecule type" value="Genomic_DNA"/>
</dbReference>
<protein>
    <submittedName>
        <fullName evidence="2">Uncharacterized protein</fullName>
    </submittedName>
</protein>
<dbReference type="AlphaFoldDB" id="A0A8T3AF91"/>
<comment type="caution">
    <text evidence="2">The sequence shown here is derived from an EMBL/GenBank/DDBJ whole genome shotgun (WGS) entry which is preliminary data.</text>
</comment>
<keyword evidence="3" id="KW-1185">Reference proteome</keyword>
<name>A0A8T3AF91_DENNO</name>
<accession>A0A8T3AF91</accession>
<dbReference type="Proteomes" id="UP000829196">
    <property type="component" value="Unassembled WGS sequence"/>
</dbReference>
<keyword evidence="1" id="KW-0472">Membrane</keyword>
<keyword evidence="1" id="KW-0812">Transmembrane</keyword>
<evidence type="ECO:0000313" key="2">
    <source>
        <dbReference type="EMBL" id="KAI0494830.1"/>
    </source>
</evidence>
<evidence type="ECO:0000313" key="3">
    <source>
        <dbReference type="Proteomes" id="UP000829196"/>
    </source>
</evidence>
<keyword evidence="1" id="KW-1133">Transmembrane helix</keyword>